<dbReference type="EMBL" id="BK013741">
    <property type="protein sequence ID" value="DAD51172.1"/>
    <property type="molecule type" value="Genomic_RNA"/>
</dbReference>
<evidence type="ECO:0000256" key="5">
    <source>
        <dbReference type="ARBA" id="ARBA00022741"/>
    </source>
</evidence>
<dbReference type="InterPro" id="IPR007096">
    <property type="entry name" value="RNA-dir_Rpol_cat_phage"/>
</dbReference>
<protein>
    <recommendedName>
        <fullName evidence="1">RNA-directed RNA polymerase</fullName>
        <ecNumber evidence="1">2.7.7.48</ecNumber>
    </recommendedName>
    <alternativeName>
        <fullName evidence="7">RNA replicase beta chain</fullName>
    </alternativeName>
</protein>
<evidence type="ECO:0000256" key="8">
    <source>
        <dbReference type="ARBA" id="ARBA00048744"/>
    </source>
</evidence>
<gene>
    <name evidence="11" type="primary">SRR7976324_2_3</name>
</gene>
<dbReference type="PROSITE" id="PS50522">
    <property type="entry name" value="RDRP_PHAGE"/>
    <property type="match status" value="1"/>
</dbReference>
<keyword evidence="4" id="KW-0548">Nucleotidyltransferase</keyword>
<name>A0A8S5L169_9VIRU</name>
<keyword evidence="9" id="KW-0460">Magnesium</keyword>
<dbReference type="InterPro" id="IPR043502">
    <property type="entry name" value="DNA/RNA_pol_sf"/>
</dbReference>
<evidence type="ECO:0000313" key="11">
    <source>
        <dbReference type="EMBL" id="DAD51172.1"/>
    </source>
</evidence>
<dbReference type="GO" id="GO:0046872">
    <property type="term" value="F:metal ion binding"/>
    <property type="evidence" value="ECO:0007669"/>
    <property type="project" value="UniProtKB-KW"/>
</dbReference>
<evidence type="ECO:0000313" key="12">
    <source>
        <dbReference type="Proteomes" id="UP000682914"/>
    </source>
</evidence>
<dbReference type="GO" id="GO:0039694">
    <property type="term" value="P:viral RNA genome replication"/>
    <property type="evidence" value="ECO:0007669"/>
    <property type="project" value="InterPro"/>
</dbReference>
<dbReference type="InterPro" id="IPR005093">
    <property type="entry name" value="RNArep_beta"/>
</dbReference>
<evidence type="ECO:0000256" key="1">
    <source>
        <dbReference type="ARBA" id="ARBA00012494"/>
    </source>
</evidence>
<dbReference type="Proteomes" id="UP000682914">
    <property type="component" value="Segment"/>
</dbReference>
<dbReference type="GO" id="GO:0000166">
    <property type="term" value="F:nucleotide binding"/>
    <property type="evidence" value="ECO:0007669"/>
    <property type="project" value="UniProtKB-KW"/>
</dbReference>
<feature type="binding site" evidence="9">
    <location>
        <position position="413"/>
    </location>
    <ligand>
        <name>Mg(2+)</name>
        <dbReference type="ChEBI" id="CHEBI:18420"/>
        <label>2</label>
    </ligand>
</feature>
<dbReference type="RefSeq" id="YP_010770168.1">
    <property type="nucleotide sequence ID" value="NC_074184.1"/>
</dbReference>
<dbReference type="SUPFAM" id="SSF56672">
    <property type="entry name" value="DNA/RNA polymerases"/>
    <property type="match status" value="1"/>
</dbReference>
<evidence type="ECO:0000256" key="7">
    <source>
        <dbReference type="ARBA" id="ARBA00030248"/>
    </source>
</evidence>
<feature type="domain" description="RdRp catalytic" evidence="10">
    <location>
        <begin position="309"/>
        <end position="445"/>
    </location>
</feature>
<organism evidence="11 12">
    <name type="scientific">ssRNA phage SRR7976324_2</name>
    <dbReference type="NCBI Taxonomy" id="2786695"/>
    <lineage>
        <taxon>Viruses</taxon>
        <taxon>Riboviria</taxon>
        <taxon>Orthornavirae</taxon>
        <taxon>Lenarviricota</taxon>
        <taxon>Leviviricetes</taxon>
        <taxon>Timlovirales</taxon>
        <taxon>Blumeviridae</taxon>
        <taxon>Kahnayevirus</taxon>
        <taxon>Kahnayevirus asiovivens</taxon>
    </lineage>
</organism>
<dbReference type="KEGG" id="vg:80399400"/>
<evidence type="ECO:0000256" key="2">
    <source>
        <dbReference type="ARBA" id="ARBA00022484"/>
    </source>
</evidence>
<sequence length="604" mass="67857">MKGKHSLMGIPSKVQSQTARPGLVASSTDITAAGLDPWVQGLRLWYLLLQDVTSKSFMEQVLRARFIAFCDLPMLDVLTSLDKICDAHLAVISSKSQPSFIGDVLGLVPDQCRGFIHTLEGAIGQVSSRGLNSVRSWRQVLTFLLRPTFGRKLDSESFILEWEARNLAAEAYSDSNLGTYMFYVTDVAFEERVMTHAFGCHGPGSTAFLKGGEVATQRLTVNRKDQYVRRIPTIDIGLPDTIPYATNSLRVNVLKDVPKTWKKNRLIAIEPCNQQFHQQAIKNGMYYAISMDSFWSRHIDFEHAEKAYPLVRAGSRTGSYATIDLTAASDSVSVGHMLELLRHYPELSSWMMEARSCETLLPNGKTVTAHLAATMGNAFCFPLESLVFGCVCLEAIDKCDGDVDYSRFRVYGDDIIIEERYFDALIDLLKEYGFCPNLSKTFSGASRFRESCGLECFEGQDVTPLRLPRSFKSLERESSLDAISAWVSLANDCIDRFPSVRKEICHALITEYRFAIPFSEDGSLGLQSVSEPNNSHLIGGYCPDLQRELVLYPSLTRKSQMRMHDDLAFYEWLGRAQERELQLSACLETSRVAARGVRQTIDWF</sequence>
<evidence type="ECO:0000256" key="4">
    <source>
        <dbReference type="ARBA" id="ARBA00022695"/>
    </source>
</evidence>
<dbReference type="GO" id="GO:0003968">
    <property type="term" value="F:RNA-directed RNA polymerase activity"/>
    <property type="evidence" value="ECO:0007669"/>
    <property type="project" value="UniProtKB-KW"/>
</dbReference>
<keyword evidence="12" id="KW-1185">Reference proteome</keyword>
<feature type="binding site" evidence="9">
    <location>
        <position position="324"/>
    </location>
    <ligand>
        <name>Mg(2+)</name>
        <dbReference type="ChEBI" id="CHEBI:18420"/>
        <label>2</label>
    </ligand>
</feature>
<evidence type="ECO:0000256" key="6">
    <source>
        <dbReference type="ARBA" id="ARBA00022953"/>
    </source>
</evidence>
<reference evidence="11" key="1">
    <citation type="submission" date="2020-09" db="EMBL/GenBank/DDBJ databases">
        <title>Leviviricetes taxonomy.</title>
        <authorList>
            <person name="Stockdale S.R."/>
            <person name="Callanan J."/>
            <person name="Adriaenssens E.M."/>
            <person name="Kuhn J.H."/>
            <person name="Rumnieks J."/>
            <person name="Shkoporov A."/>
            <person name="Draper L.A."/>
            <person name="Ross P."/>
            <person name="Hill C."/>
        </authorList>
    </citation>
    <scope>NUCLEOTIDE SEQUENCE</scope>
</reference>
<keyword evidence="6" id="KW-0693">Viral RNA replication</keyword>
<accession>A0A8S5L169</accession>
<keyword evidence="5" id="KW-0547">Nucleotide-binding</keyword>
<evidence type="ECO:0000256" key="9">
    <source>
        <dbReference type="PIRSR" id="PIRSR605093-1"/>
    </source>
</evidence>
<proteinExistence type="predicted"/>
<dbReference type="GeneID" id="80399400"/>
<comment type="cofactor">
    <cofactor evidence="9">
        <name>Mg(2+)</name>
        <dbReference type="ChEBI" id="CHEBI:18420"/>
    </cofactor>
    <text evidence="9">Binds 2 Mg(2+) per subunit.</text>
</comment>
<dbReference type="Pfam" id="PF03431">
    <property type="entry name" value="RNA_replicase_B"/>
    <property type="match status" value="1"/>
</dbReference>
<keyword evidence="3" id="KW-0808">Transferase</keyword>
<comment type="catalytic activity">
    <reaction evidence="8">
        <text>RNA(n) + a ribonucleoside 5'-triphosphate = RNA(n+1) + diphosphate</text>
        <dbReference type="Rhea" id="RHEA:21248"/>
        <dbReference type="Rhea" id="RHEA-COMP:14527"/>
        <dbReference type="Rhea" id="RHEA-COMP:17342"/>
        <dbReference type="ChEBI" id="CHEBI:33019"/>
        <dbReference type="ChEBI" id="CHEBI:61557"/>
        <dbReference type="ChEBI" id="CHEBI:140395"/>
        <dbReference type="EC" id="2.7.7.48"/>
    </reaction>
</comment>
<evidence type="ECO:0000256" key="3">
    <source>
        <dbReference type="ARBA" id="ARBA00022679"/>
    </source>
</evidence>
<keyword evidence="9" id="KW-0479">Metal-binding</keyword>
<dbReference type="EC" id="2.7.7.48" evidence="1"/>
<keyword evidence="2 11" id="KW-0696">RNA-directed RNA polymerase</keyword>
<evidence type="ECO:0000259" key="10">
    <source>
        <dbReference type="PROSITE" id="PS50522"/>
    </source>
</evidence>
<feature type="binding site" evidence="9">
    <location>
        <position position="414"/>
    </location>
    <ligand>
        <name>Mg(2+)</name>
        <dbReference type="ChEBI" id="CHEBI:18420"/>
        <label>2</label>
    </ligand>
</feature>